<comment type="similarity">
    <text evidence="1 3">Belongs to the sulfotransferase 1 family.</text>
</comment>
<feature type="region of interest" description="Disordered" evidence="4">
    <location>
        <begin position="121"/>
        <end position="154"/>
    </location>
</feature>
<feature type="domain" description="Sulfotransferase" evidence="5">
    <location>
        <begin position="1"/>
        <end position="99"/>
    </location>
</feature>
<dbReference type="InterPro" id="IPR000863">
    <property type="entry name" value="Sulfotransferase_dom"/>
</dbReference>
<dbReference type="GO" id="GO:0008146">
    <property type="term" value="F:sulfotransferase activity"/>
    <property type="evidence" value="ECO:0007669"/>
    <property type="project" value="InterPro"/>
</dbReference>
<keyword evidence="2 3" id="KW-0808">Transferase</keyword>
<comment type="caution">
    <text evidence="6">The sequence shown here is derived from an EMBL/GenBank/DDBJ whole genome shotgun (WGS) entry which is preliminary data.</text>
</comment>
<reference evidence="6 7" key="1">
    <citation type="journal article" date="2018" name="Proc. Natl. Acad. Sci. U.S.A.">
        <title>Draft genome sequence of Camellia sinensis var. sinensis provides insights into the evolution of the tea genome and tea quality.</title>
        <authorList>
            <person name="Wei C."/>
            <person name="Yang H."/>
            <person name="Wang S."/>
            <person name="Zhao J."/>
            <person name="Liu C."/>
            <person name="Gao L."/>
            <person name="Xia E."/>
            <person name="Lu Y."/>
            <person name="Tai Y."/>
            <person name="She G."/>
            <person name="Sun J."/>
            <person name="Cao H."/>
            <person name="Tong W."/>
            <person name="Gao Q."/>
            <person name="Li Y."/>
            <person name="Deng W."/>
            <person name="Jiang X."/>
            <person name="Wang W."/>
            <person name="Chen Q."/>
            <person name="Zhang S."/>
            <person name="Li H."/>
            <person name="Wu J."/>
            <person name="Wang P."/>
            <person name="Li P."/>
            <person name="Shi C."/>
            <person name="Zheng F."/>
            <person name="Jian J."/>
            <person name="Huang B."/>
            <person name="Shan D."/>
            <person name="Shi M."/>
            <person name="Fang C."/>
            <person name="Yue Y."/>
            <person name="Li F."/>
            <person name="Li D."/>
            <person name="Wei S."/>
            <person name="Han B."/>
            <person name="Jiang C."/>
            <person name="Yin Y."/>
            <person name="Xia T."/>
            <person name="Zhang Z."/>
            <person name="Bennetzen J.L."/>
            <person name="Zhao S."/>
            <person name="Wan X."/>
        </authorList>
    </citation>
    <scope>NUCLEOTIDE SEQUENCE [LARGE SCALE GENOMIC DNA]</scope>
    <source>
        <strain evidence="7">cv. Shuchazao</strain>
        <tissue evidence="6">Leaf</tissue>
    </source>
</reference>
<dbReference type="EMBL" id="SDRB02000879">
    <property type="protein sequence ID" value="THG22382.1"/>
    <property type="molecule type" value="Genomic_DNA"/>
</dbReference>
<evidence type="ECO:0000256" key="1">
    <source>
        <dbReference type="ARBA" id="ARBA00005771"/>
    </source>
</evidence>
<gene>
    <name evidence="6" type="ORF">TEA_012602</name>
</gene>
<protein>
    <recommendedName>
        <fullName evidence="3">Sulfotransferase</fullName>
        <ecNumber evidence="3">2.8.2.-</ecNumber>
    </recommendedName>
</protein>
<evidence type="ECO:0000256" key="2">
    <source>
        <dbReference type="ARBA" id="ARBA00022679"/>
    </source>
</evidence>
<dbReference type="AlphaFoldDB" id="A0A4S4EZW9"/>
<accession>A0A4S4EZW9</accession>
<evidence type="ECO:0000256" key="4">
    <source>
        <dbReference type="SAM" id="MobiDB-lite"/>
    </source>
</evidence>
<feature type="domain" description="Sulfotransferase" evidence="5">
    <location>
        <begin position="193"/>
        <end position="458"/>
    </location>
</feature>
<dbReference type="Gene3D" id="3.40.50.300">
    <property type="entry name" value="P-loop containing nucleotide triphosphate hydrolases"/>
    <property type="match status" value="2"/>
</dbReference>
<evidence type="ECO:0000313" key="6">
    <source>
        <dbReference type="EMBL" id="THG22382.1"/>
    </source>
</evidence>
<dbReference type="STRING" id="542762.A0A4S4EZW9"/>
<dbReference type="PANTHER" id="PTHR11783">
    <property type="entry name" value="SULFOTRANSFERASE SULT"/>
    <property type="match status" value="1"/>
</dbReference>
<dbReference type="Pfam" id="PF00685">
    <property type="entry name" value="Sulfotransfer_1"/>
    <property type="match status" value="2"/>
</dbReference>
<evidence type="ECO:0000313" key="7">
    <source>
        <dbReference type="Proteomes" id="UP000306102"/>
    </source>
</evidence>
<dbReference type="SUPFAM" id="SSF52540">
    <property type="entry name" value="P-loop containing nucleoside triphosphate hydrolases"/>
    <property type="match status" value="2"/>
</dbReference>
<dbReference type="Proteomes" id="UP000306102">
    <property type="component" value="Unassembled WGS sequence"/>
</dbReference>
<evidence type="ECO:0000256" key="3">
    <source>
        <dbReference type="RuleBase" id="RU361155"/>
    </source>
</evidence>
<keyword evidence="7" id="KW-1185">Reference proteome</keyword>
<organism evidence="6 7">
    <name type="scientific">Camellia sinensis var. sinensis</name>
    <name type="common">China tea</name>
    <dbReference type="NCBI Taxonomy" id="542762"/>
    <lineage>
        <taxon>Eukaryota</taxon>
        <taxon>Viridiplantae</taxon>
        <taxon>Streptophyta</taxon>
        <taxon>Embryophyta</taxon>
        <taxon>Tracheophyta</taxon>
        <taxon>Spermatophyta</taxon>
        <taxon>Magnoliopsida</taxon>
        <taxon>eudicotyledons</taxon>
        <taxon>Gunneridae</taxon>
        <taxon>Pentapetalae</taxon>
        <taxon>asterids</taxon>
        <taxon>Ericales</taxon>
        <taxon>Theaceae</taxon>
        <taxon>Camellia</taxon>
    </lineage>
</organism>
<dbReference type="InterPro" id="IPR027417">
    <property type="entry name" value="P-loop_NTPase"/>
</dbReference>
<feature type="compositionally biased region" description="Basic and acidic residues" evidence="4">
    <location>
        <begin position="129"/>
        <end position="141"/>
    </location>
</feature>
<name>A0A4S4EZW9_CAMSN</name>
<proteinExistence type="inferred from homology"/>
<sequence>MYEDLKEDIIFQMKRLAEFMSVPFSLEEESEGVIEEISRLCNFNNMRELEVNKTGKSIRHFENKTFFRRGEVGDWINHFTPEMVERLNKVIEEKLGGSGLSKPLSRSRILNLWITYHSNTPSPPSMENTRGRESNPIIRDKEEEEDGHDNPLALLPKEKGWTGLDLYLYQGFWCPSMEIQRVMSFQQHFKAQDTDLILATMPKSGTTWLKALTFAIANRHRYTNTLSQHPLLTSNPHDLIPFHEINLSANKDGHQDSHILNLSNFQSSIFSTHMPYHSLPDSIKTSNCRVVYLCRNPYDAFVSAWHFLSKPRPESLEPLSCIDAFDMYCRGVIGFGPFWDNVLGYWKESLKRPQKVLFLMYEDLKEDIIFQMKRLAEFTSVPFSSDEESKGVIEKISRLCNFNNMRELEVNKTGKSIRHFENKTFFRRGEVGDWINHFTPEMVERLNKVIEEKLGGSGLAFKTSL</sequence>
<dbReference type="EC" id="2.8.2.-" evidence="3"/>
<evidence type="ECO:0000259" key="5">
    <source>
        <dbReference type="Pfam" id="PF00685"/>
    </source>
</evidence>